<keyword evidence="4" id="KW-1185">Reference proteome</keyword>
<dbReference type="Gene3D" id="1.10.510.10">
    <property type="entry name" value="Transferase(Phosphotransferase) domain 1"/>
    <property type="match status" value="1"/>
</dbReference>
<gene>
    <name evidence="3" type="ORF">EV420DRAFT_108287</name>
</gene>
<feature type="compositionally biased region" description="Basic and acidic residues" evidence="1">
    <location>
        <begin position="289"/>
        <end position="307"/>
    </location>
</feature>
<dbReference type="Pfam" id="PF17667">
    <property type="entry name" value="Pkinase_fungal"/>
    <property type="match status" value="1"/>
</dbReference>
<dbReference type="Proteomes" id="UP001175211">
    <property type="component" value="Unassembled WGS sequence"/>
</dbReference>
<evidence type="ECO:0000256" key="1">
    <source>
        <dbReference type="SAM" id="MobiDB-lite"/>
    </source>
</evidence>
<dbReference type="PANTHER" id="PTHR38248">
    <property type="entry name" value="FUNK1 6"/>
    <property type="match status" value="1"/>
</dbReference>
<protein>
    <recommendedName>
        <fullName evidence="2">Fungal-type protein kinase domain-containing protein</fullName>
    </recommendedName>
</protein>
<dbReference type="InterPro" id="IPR040976">
    <property type="entry name" value="Pkinase_fungal"/>
</dbReference>
<feature type="domain" description="Fungal-type protein kinase" evidence="2">
    <location>
        <begin position="22"/>
        <end position="149"/>
    </location>
</feature>
<dbReference type="AlphaFoldDB" id="A0AA39NR84"/>
<dbReference type="RefSeq" id="XP_060340134.1">
    <property type="nucleotide sequence ID" value="XM_060465732.1"/>
</dbReference>
<dbReference type="InterPro" id="IPR008266">
    <property type="entry name" value="Tyr_kinase_AS"/>
</dbReference>
<dbReference type="PROSITE" id="PS00109">
    <property type="entry name" value="PROTEIN_KINASE_TYR"/>
    <property type="match status" value="1"/>
</dbReference>
<dbReference type="SUPFAM" id="SSF56112">
    <property type="entry name" value="Protein kinase-like (PK-like)"/>
    <property type="match status" value="1"/>
</dbReference>
<organism evidence="3 4">
    <name type="scientific">Armillaria tabescens</name>
    <name type="common">Ringless honey mushroom</name>
    <name type="synonym">Agaricus tabescens</name>
    <dbReference type="NCBI Taxonomy" id="1929756"/>
    <lineage>
        <taxon>Eukaryota</taxon>
        <taxon>Fungi</taxon>
        <taxon>Dikarya</taxon>
        <taxon>Basidiomycota</taxon>
        <taxon>Agaricomycotina</taxon>
        <taxon>Agaricomycetes</taxon>
        <taxon>Agaricomycetidae</taxon>
        <taxon>Agaricales</taxon>
        <taxon>Marasmiineae</taxon>
        <taxon>Physalacriaceae</taxon>
        <taxon>Desarmillaria</taxon>
    </lineage>
</organism>
<reference evidence="3" key="1">
    <citation type="submission" date="2023-06" db="EMBL/GenBank/DDBJ databases">
        <authorList>
            <consortium name="Lawrence Berkeley National Laboratory"/>
            <person name="Ahrendt S."/>
            <person name="Sahu N."/>
            <person name="Indic B."/>
            <person name="Wong-Bajracharya J."/>
            <person name="Merenyi Z."/>
            <person name="Ke H.-M."/>
            <person name="Monk M."/>
            <person name="Kocsube S."/>
            <person name="Drula E."/>
            <person name="Lipzen A."/>
            <person name="Balint B."/>
            <person name="Henrissat B."/>
            <person name="Andreopoulos B."/>
            <person name="Martin F.M."/>
            <person name="Harder C.B."/>
            <person name="Rigling D."/>
            <person name="Ford K.L."/>
            <person name="Foster G.D."/>
            <person name="Pangilinan J."/>
            <person name="Papanicolaou A."/>
            <person name="Barry K."/>
            <person name="LaButti K."/>
            <person name="Viragh M."/>
            <person name="Koriabine M."/>
            <person name="Yan M."/>
            <person name="Riley R."/>
            <person name="Champramary S."/>
            <person name="Plett K.L."/>
            <person name="Tsai I.J."/>
            <person name="Slot J."/>
            <person name="Sipos G."/>
            <person name="Plett J."/>
            <person name="Nagy L.G."/>
            <person name="Grigoriev I.V."/>
        </authorList>
    </citation>
    <scope>NUCLEOTIDE SEQUENCE</scope>
    <source>
        <strain evidence="3">CCBAS 213</strain>
    </source>
</reference>
<dbReference type="GO" id="GO:0004672">
    <property type="term" value="F:protein kinase activity"/>
    <property type="evidence" value="ECO:0007669"/>
    <property type="project" value="InterPro"/>
</dbReference>
<dbReference type="EMBL" id="JAUEPS010000001">
    <property type="protein sequence ID" value="KAK0470341.1"/>
    <property type="molecule type" value="Genomic_DNA"/>
</dbReference>
<accession>A0AA39NR84</accession>
<evidence type="ECO:0000313" key="4">
    <source>
        <dbReference type="Proteomes" id="UP001175211"/>
    </source>
</evidence>
<dbReference type="GeneID" id="85349280"/>
<feature type="region of interest" description="Disordered" evidence="1">
    <location>
        <begin position="289"/>
        <end position="322"/>
    </location>
</feature>
<evidence type="ECO:0000313" key="3">
    <source>
        <dbReference type="EMBL" id="KAK0470341.1"/>
    </source>
</evidence>
<proteinExistence type="predicted"/>
<dbReference type="PANTHER" id="PTHR38248:SF2">
    <property type="entry name" value="FUNK1 11"/>
    <property type="match status" value="1"/>
</dbReference>
<dbReference type="InterPro" id="IPR011009">
    <property type="entry name" value="Kinase-like_dom_sf"/>
</dbReference>
<name>A0AA39NR84_ARMTA</name>
<comment type="caution">
    <text evidence="3">The sequence shown here is derived from an EMBL/GenBank/DDBJ whole genome shotgun (WGS) entry which is preliminary data.</text>
</comment>
<sequence>MSNWGMQANRFGGTSKAWARSHHRIRRLIGHFIVLVTRGRPLESFETAKQLVRCVADAMEAYQKAYELAGILHRDISVGNIMMTLNREYRRGLFIDWDHCVLVDRVCGSSRISRTGTWPFVSAYLLENPDVEHTFVDDRESALYVLVWVALRHLPHALFAGSLKATLEIFDACVVESGQRDVGGGAKQSALIADTFSSGIGLKVSGLEICLATLCEIFAARYKTVTNHRFKSAAQIAAELAWQKEALALLEKPSWFYDTLRTFSEEIAEPPKEGTDWCDNMKLVQDEAERRAGRQKRDLMDKQESHSKHYRGYDGLATPPKI</sequence>
<evidence type="ECO:0000259" key="2">
    <source>
        <dbReference type="Pfam" id="PF17667"/>
    </source>
</evidence>